<accession>A0A542ZRZ7</accession>
<feature type="transmembrane region" description="Helical" evidence="2">
    <location>
        <begin position="58"/>
        <end position="82"/>
    </location>
</feature>
<dbReference type="RefSeq" id="WP_211345826.1">
    <property type="nucleotide sequence ID" value="NZ_BAAAMD010000001.1"/>
</dbReference>
<feature type="transmembrane region" description="Helical" evidence="2">
    <location>
        <begin position="440"/>
        <end position="465"/>
    </location>
</feature>
<comment type="caution">
    <text evidence="4">The sequence shown here is derived from an EMBL/GenBank/DDBJ whole genome shotgun (WGS) entry which is preliminary data.</text>
</comment>
<dbReference type="Pfam" id="PF07670">
    <property type="entry name" value="Gate"/>
    <property type="match status" value="1"/>
</dbReference>
<dbReference type="AlphaFoldDB" id="A0A542ZRZ7"/>
<evidence type="ECO:0000256" key="1">
    <source>
        <dbReference type="SAM" id="MobiDB-lite"/>
    </source>
</evidence>
<evidence type="ECO:0000259" key="3">
    <source>
        <dbReference type="Pfam" id="PF07670"/>
    </source>
</evidence>
<organism evidence="4 5">
    <name type="scientific">Propioniferax innocua</name>
    <dbReference type="NCBI Taxonomy" id="1753"/>
    <lineage>
        <taxon>Bacteria</taxon>
        <taxon>Bacillati</taxon>
        <taxon>Actinomycetota</taxon>
        <taxon>Actinomycetes</taxon>
        <taxon>Propionibacteriales</taxon>
        <taxon>Propionibacteriaceae</taxon>
        <taxon>Propioniferax</taxon>
    </lineage>
</organism>
<feature type="transmembrane region" description="Helical" evidence="2">
    <location>
        <begin position="217"/>
        <end position="239"/>
    </location>
</feature>
<name>A0A542ZRZ7_9ACTN</name>
<dbReference type="EMBL" id="VFOR01000001">
    <property type="protein sequence ID" value="TQL63112.1"/>
    <property type="molecule type" value="Genomic_DNA"/>
</dbReference>
<keyword evidence="5" id="KW-1185">Reference proteome</keyword>
<feature type="transmembrane region" description="Helical" evidence="2">
    <location>
        <begin position="245"/>
        <end position="263"/>
    </location>
</feature>
<keyword evidence="2" id="KW-1133">Transmembrane helix</keyword>
<evidence type="ECO:0000313" key="5">
    <source>
        <dbReference type="Proteomes" id="UP000316196"/>
    </source>
</evidence>
<feature type="domain" description="Nucleoside transporter/FeoB GTPase Gate" evidence="3">
    <location>
        <begin position="143"/>
        <end position="241"/>
    </location>
</feature>
<dbReference type="Proteomes" id="UP000316196">
    <property type="component" value="Unassembled WGS sequence"/>
</dbReference>
<feature type="transmembrane region" description="Helical" evidence="2">
    <location>
        <begin position="380"/>
        <end position="399"/>
    </location>
</feature>
<sequence length="466" mass="50084">MSSPSTTTSDRRPAPRGSALRFLIPSLIGVFLFMVPVPDGTGSPTIPIAYAANATGEVIAPAMPWLLLCLAVISAVGTVLYATVKPAFLDTRLGRLLFDTSTFWLVVRLVGLAITAMIVLGVGPEWVRNENTGAVILDLASLLMVVFALAGLLLPLLLNFGLLDFAGTLMTRIMRPLFRVPGRSSVVGLTSWLGDGTIGVLMINQQYVHGHYTKREAATLGTTFSIVSVTFIVVILQTLGLEHMFAPFYLTLIIAGLITAIIIPRIPPVSRIPDEYVEDPVPEPTTARASEEASAEETDGTERSLLSKAWASALDRASTVRVRDVVNSGVSNALEMWLAVIPIIMAVGTIAVIIAEYTSFFRYLGIPFVPVLELFQVPEAAAASETMVIGFADMLLPAIIGGSIQAEITRFIVGALAVTQLIFMSETGGMLLASKIPLKFHHLVMIFLLRTLIGLPVIVALAHLFY</sequence>
<feature type="transmembrane region" description="Helical" evidence="2">
    <location>
        <begin position="337"/>
        <end position="360"/>
    </location>
</feature>
<gene>
    <name evidence="4" type="ORF">FB460_0912</name>
</gene>
<evidence type="ECO:0000256" key="2">
    <source>
        <dbReference type="SAM" id="Phobius"/>
    </source>
</evidence>
<feature type="transmembrane region" description="Helical" evidence="2">
    <location>
        <begin position="20"/>
        <end position="38"/>
    </location>
</feature>
<feature type="transmembrane region" description="Helical" evidence="2">
    <location>
        <begin position="411"/>
        <end position="434"/>
    </location>
</feature>
<keyword evidence="2" id="KW-0472">Membrane</keyword>
<feature type="transmembrane region" description="Helical" evidence="2">
    <location>
        <begin position="142"/>
        <end position="165"/>
    </location>
</feature>
<keyword evidence="2" id="KW-0812">Transmembrane</keyword>
<protein>
    <submittedName>
        <fullName evidence="4">Nucleoside recognition membrane protein YjiH</fullName>
    </submittedName>
</protein>
<evidence type="ECO:0000313" key="4">
    <source>
        <dbReference type="EMBL" id="TQL63112.1"/>
    </source>
</evidence>
<dbReference type="InterPro" id="IPR011642">
    <property type="entry name" value="Gate_dom"/>
</dbReference>
<feature type="transmembrane region" description="Helical" evidence="2">
    <location>
        <begin position="103"/>
        <end position="122"/>
    </location>
</feature>
<reference evidence="4 5" key="1">
    <citation type="submission" date="2019-06" db="EMBL/GenBank/DDBJ databases">
        <title>Sequencing the genomes of 1000 actinobacteria strains.</title>
        <authorList>
            <person name="Klenk H.-P."/>
        </authorList>
    </citation>
    <scope>NUCLEOTIDE SEQUENCE [LARGE SCALE GENOMIC DNA]</scope>
    <source>
        <strain evidence="4 5">DSM 8251</strain>
    </source>
</reference>
<feature type="region of interest" description="Disordered" evidence="1">
    <location>
        <begin position="280"/>
        <end position="303"/>
    </location>
</feature>
<proteinExistence type="predicted"/>